<protein>
    <submittedName>
        <fullName evidence="1">Uncharacterized protein</fullName>
    </submittedName>
</protein>
<sequence>MNDEADWGHSNLMHFPAHDEASLHKVMQQCIMKVANAHQHDSANIAEPSPYIKHWAHRHQLALRNKNATT</sequence>
<name>A0A166FQP6_DAUCS</name>
<gene>
    <name evidence="1" type="ORF">DCAR_000736</name>
</gene>
<reference evidence="1" key="1">
    <citation type="journal article" date="2016" name="Nat. Genet.">
        <title>A high-quality carrot genome assembly provides new insights into carotenoid accumulation and asterid genome evolution.</title>
        <authorList>
            <person name="Iorizzo M."/>
            <person name="Ellison S."/>
            <person name="Senalik D."/>
            <person name="Zeng P."/>
            <person name="Satapoomin P."/>
            <person name="Huang J."/>
            <person name="Bowman M."/>
            <person name="Iovene M."/>
            <person name="Sanseverino W."/>
            <person name="Cavagnaro P."/>
            <person name="Yildiz M."/>
            <person name="Macko-Podgorni A."/>
            <person name="Moranska E."/>
            <person name="Grzebelus E."/>
            <person name="Grzebelus D."/>
            <person name="Ashrafi H."/>
            <person name="Zheng Z."/>
            <person name="Cheng S."/>
            <person name="Spooner D."/>
            <person name="Van Deynze A."/>
            <person name="Simon P."/>
        </authorList>
    </citation>
    <scope>NUCLEOTIDE SEQUENCE [LARGE SCALE GENOMIC DNA]</scope>
    <source>
        <tissue evidence="1">Leaf</tissue>
    </source>
</reference>
<organism evidence="1">
    <name type="scientific">Daucus carota subsp. sativus</name>
    <name type="common">Carrot</name>
    <dbReference type="NCBI Taxonomy" id="79200"/>
    <lineage>
        <taxon>Eukaryota</taxon>
        <taxon>Viridiplantae</taxon>
        <taxon>Streptophyta</taxon>
        <taxon>Embryophyta</taxon>
        <taxon>Tracheophyta</taxon>
        <taxon>Spermatophyta</taxon>
        <taxon>Magnoliopsida</taxon>
        <taxon>eudicotyledons</taxon>
        <taxon>Gunneridae</taxon>
        <taxon>Pentapetalae</taxon>
        <taxon>asterids</taxon>
        <taxon>campanulids</taxon>
        <taxon>Apiales</taxon>
        <taxon>Apiaceae</taxon>
        <taxon>Apioideae</taxon>
        <taxon>Scandiceae</taxon>
        <taxon>Daucinae</taxon>
        <taxon>Daucus</taxon>
        <taxon>Daucus sect. Daucus</taxon>
    </lineage>
</organism>
<dbReference type="EMBL" id="LNRQ01000001">
    <property type="protein sequence ID" value="KZN08067.1"/>
    <property type="molecule type" value="Genomic_DNA"/>
</dbReference>
<proteinExistence type="predicted"/>
<comment type="caution">
    <text evidence="1">The sequence shown here is derived from an EMBL/GenBank/DDBJ whole genome shotgun (WGS) entry which is preliminary data.</text>
</comment>
<accession>A0A166FQP6</accession>
<evidence type="ECO:0000313" key="1">
    <source>
        <dbReference type="EMBL" id="KZN08067.1"/>
    </source>
</evidence>
<dbReference type="Gramene" id="KZN08067">
    <property type="protein sequence ID" value="KZN08067"/>
    <property type="gene ID" value="DCAR_000736"/>
</dbReference>
<dbReference type="AlphaFoldDB" id="A0A166FQP6"/>